<dbReference type="GO" id="GO:0005886">
    <property type="term" value="C:plasma membrane"/>
    <property type="evidence" value="ECO:0007669"/>
    <property type="project" value="UniProtKB-SubCell"/>
</dbReference>
<reference evidence="10" key="1">
    <citation type="journal article" date="2014" name="Int. J. Syst. Evol. Microbiol.">
        <title>Complete genome sequence of Corynebacterium casei LMG S-19264T (=DSM 44701T), isolated from a smear-ripened cheese.</title>
        <authorList>
            <consortium name="US DOE Joint Genome Institute (JGI-PGF)"/>
            <person name="Walter F."/>
            <person name="Albersmeier A."/>
            <person name="Kalinowski J."/>
            <person name="Ruckert C."/>
        </authorList>
    </citation>
    <scope>NUCLEOTIDE SEQUENCE</scope>
    <source>
        <strain evidence="10">JCM 3090</strain>
    </source>
</reference>
<accession>A0A8J3FCM8</accession>
<dbReference type="RefSeq" id="WP_189172073.1">
    <property type="nucleotide sequence ID" value="NZ_BMQB01000013.1"/>
</dbReference>
<evidence type="ECO:0000256" key="4">
    <source>
        <dbReference type="ARBA" id="ARBA00022692"/>
    </source>
</evidence>
<evidence type="ECO:0000256" key="3">
    <source>
        <dbReference type="ARBA" id="ARBA00022475"/>
    </source>
</evidence>
<feature type="compositionally biased region" description="Pro residues" evidence="7">
    <location>
        <begin position="523"/>
        <end position="534"/>
    </location>
</feature>
<dbReference type="PANTHER" id="PTHR32309">
    <property type="entry name" value="TYROSINE-PROTEIN KINASE"/>
    <property type="match status" value="1"/>
</dbReference>
<dbReference type="Proteomes" id="UP000649739">
    <property type="component" value="Unassembled WGS sequence"/>
</dbReference>
<feature type="region of interest" description="Disordered" evidence="7">
    <location>
        <begin position="498"/>
        <end position="579"/>
    </location>
</feature>
<evidence type="ECO:0000313" key="10">
    <source>
        <dbReference type="EMBL" id="GGK08934.1"/>
    </source>
</evidence>
<name>A0A8J3FCM8_9ACTN</name>
<dbReference type="EMBL" id="BMQB01000013">
    <property type="protein sequence ID" value="GGK08934.1"/>
    <property type="molecule type" value="Genomic_DNA"/>
</dbReference>
<gene>
    <name evidence="10" type="ORF">GCM10010123_43490</name>
</gene>
<dbReference type="InterPro" id="IPR003856">
    <property type="entry name" value="LPS_length_determ_N"/>
</dbReference>
<feature type="transmembrane region" description="Helical" evidence="8">
    <location>
        <begin position="28"/>
        <end position="48"/>
    </location>
</feature>
<keyword evidence="3" id="KW-1003">Cell membrane</keyword>
<evidence type="ECO:0000313" key="11">
    <source>
        <dbReference type="Proteomes" id="UP000649739"/>
    </source>
</evidence>
<dbReference type="AlphaFoldDB" id="A0A8J3FCM8"/>
<keyword evidence="5 8" id="KW-1133">Transmembrane helix</keyword>
<dbReference type="PANTHER" id="PTHR32309:SF13">
    <property type="entry name" value="FERRIC ENTEROBACTIN TRANSPORT PROTEIN FEPE"/>
    <property type="match status" value="1"/>
</dbReference>
<evidence type="ECO:0000256" key="1">
    <source>
        <dbReference type="ARBA" id="ARBA00004651"/>
    </source>
</evidence>
<dbReference type="GO" id="GO:0004713">
    <property type="term" value="F:protein tyrosine kinase activity"/>
    <property type="evidence" value="ECO:0007669"/>
    <property type="project" value="TreeGrafter"/>
</dbReference>
<dbReference type="Pfam" id="PF02706">
    <property type="entry name" value="Wzz"/>
    <property type="match status" value="1"/>
</dbReference>
<keyword evidence="11" id="KW-1185">Reference proteome</keyword>
<comment type="caution">
    <text evidence="10">The sequence shown here is derived from an EMBL/GenBank/DDBJ whole genome shotgun (WGS) entry which is preliminary data.</text>
</comment>
<sequence>MNSSHPAEPPEPEGPDLAAYLRWLRRHWWVIALGAVAGVAGAYGLILVQTPVYRSTTQVVVRAVEIGDKGNNNQNKVNLDTEAQVVRSLVVAEKARAAMGSAIPADALVKVVSVGVPPNSQVLNVTFAAPDPRAARAGAAAFATAYLDLRGAEARKRVDDERRALDSQISTVTKRLDRIADEIAAAGRDSSERERAIADRNVLTDQLRALNEQRNPLIAAAVHPGEVISEARLPADPSSPDTTLYLASGLAAGLLLGLLAALAADRFDGRVRRPRDLAERFDVPVLMEAPGQVSALGIVAPNHPLAREIGRLRNVLLATGQPRPGRGRLVLVTAASTGPSAAFLVANLAAAYARTGQQVAVVCAVPRSALAAITGTPAAGPGLAGVLRRDLPVLQALTPLGDLPALRLLPPGDLDAAAELPLAVLREALDALLDRFDHVLIEAASPHVSVEAQALAGDADAVLVVAEARRTRRTEVAAAITRFAQVGARVTGTVLAPRMPEVPPPPAGPAAAPPPVDRTVALPPGPAVSPPPPADDSTMILPRMVDVKPTPPATESGVAAANGRPAPRQLAPEAGEDAR</sequence>
<evidence type="ECO:0000256" key="6">
    <source>
        <dbReference type="ARBA" id="ARBA00023136"/>
    </source>
</evidence>
<reference evidence="10" key="2">
    <citation type="submission" date="2020-09" db="EMBL/GenBank/DDBJ databases">
        <authorList>
            <person name="Sun Q."/>
            <person name="Ohkuma M."/>
        </authorList>
    </citation>
    <scope>NUCLEOTIDE SEQUENCE</scope>
    <source>
        <strain evidence="10">JCM 3090</strain>
    </source>
</reference>
<keyword evidence="6 8" id="KW-0472">Membrane</keyword>
<dbReference type="SUPFAM" id="SSF52540">
    <property type="entry name" value="P-loop containing nucleoside triphosphate hydrolases"/>
    <property type="match status" value="1"/>
</dbReference>
<protein>
    <recommendedName>
        <fullName evidence="9">Polysaccharide chain length determinant N-terminal domain-containing protein</fullName>
    </recommendedName>
</protein>
<evidence type="ECO:0000256" key="8">
    <source>
        <dbReference type="SAM" id="Phobius"/>
    </source>
</evidence>
<proteinExistence type="inferred from homology"/>
<organism evidence="10 11">
    <name type="scientific">Pilimelia anulata</name>
    <dbReference type="NCBI Taxonomy" id="53371"/>
    <lineage>
        <taxon>Bacteria</taxon>
        <taxon>Bacillati</taxon>
        <taxon>Actinomycetota</taxon>
        <taxon>Actinomycetes</taxon>
        <taxon>Micromonosporales</taxon>
        <taxon>Micromonosporaceae</taxon>
        <taxon>Pilimelia</taxon>
    </lineage>
</organism>
<evidence type="ECO:0000256" key="7">
    <source>
        <dbReference type="SAM" id="MobiDB-lite"/>
    </source>
</evidence>
<feature type="transmembrane region" description="Helical" evidence="8">
    <location>
        <begin position="244"/>
        <end position="264"/>
    </location>
</feature>
<evidence type="ECO:0000259" key="9">
    <source>
        <dbReference type="Pfam" id="PF02706"/>
    </source>
</evidence>
<keyword evidence="4 8" id="KW-0812">Transmembrane</keyword>
<dbReference type="InterPro" id="IPR027417">
    <property type="entry name" value="P-loop_NTPase"/>
</dbReference>
<evidence type="ECO:0000256" key="2">
    <source>
        <dbReference type="ARBA" id="ARBA00006683"/>
    </source>
</evidence>
<dbReference type="InterPro" id="IPR050445">
    <property type="entry name" value="Bact_polysacc_biosynth/exp"/>
</dbReference>
<feature type="compositionally biased region" description="Pro residues" evidence="7">
    <location>
        <begin position="500"/>
        <end position="516"/>
    </location>
</feature>
<evidence type="ECO:0000256" key="5">
    <source>
        <dbReference type="ARBA" id="ARBA00022989"/>
    </source>
</evidence>
<comment type="subcellular location">
    <subcellularLocation>
        <location evidence="1">Cell membrane</location>
        <topology evidence="1">Multi-pass membrane protein</topology>
    </subcellularLocation>
</comment>
<feature type="domain" description="Polysaccharide chain length determinant N-terminal" evidence="9">
    <location>
        <begin position="16"/>
        <end position="93"/>
    </location>
</feature>
<comment type="similarity">
    <text evidence="2">Belongs to the CpsC/CapA family.</text>
</comment>
<dbReference type="Gene3D" id="3.40.50.300">
    <property type="entry name" value="P-loop containing nucleotide triphosphate hydrolases"/>
    <property type="match status" value="1"/>
</dbReference>